<sequence length="385" mass="44760">MSHKVLKKDFIALKHLGRGNYGQVDLVVKLRGVDKGHEYALKRIEKGRIMHSSSLKRGILTERDILIKLRDHPSFPGLVYAFQTRTCLYLVMEPIYGCELFDFMNIFGTFHQDLTLFYVNQIVLMLEYLHARGIVFRDLKPENMIVMKHNGYIRLVDFGHARSGIYSHSQKMTTCCGTRAYRSPEMINFKRGYTRACDWWALGIIMYDMLFGILPFDHEDDKITTKLILEAPLRFPTPLGLEIDDSTKEIIRLFLNREYQSRLGAGPDDALEVQRHPYFSSYDWERLRSRQLPFPHNEPLLVLMEKVPHVDDTIYEGNFEKTYEHFDGFDFTSPEMIEEDEIRESDSSDADGKTTARSSESSSSNESDPFEILMFGNHKSSRHSL</sequence>
<dbReference type="PANTHER" id="PTHR24353">
    <property type="entry name" value="CYCLIC NUCLEOTIDE-DEPENDENT PROTEIN KINASE"/>
    <property type="match status" value="1"/>
</dbReference>
<dbReference type="AlphaFoldDB" id="A0A1I7RHH3"/>
<evidence type="ECO:0000313" key="11">
    <source>
        <dbReference type="Proteomes" id="UP000659654"/>
    </source>
</evidence>
<dbReference type="Proteomes" id="UP000582659">
    <property type="component" value="Unassembled WGS sequence"/>
</dbReference>
<dbReference type="Gene3D" id="1.10.510.10">
    <property type="entry name" value="Transferase(Phosphotransferase) domain 1"/>
    <property type="match status" value="1"/>
</dbReference>
<feature type="region of interest" description="Disordered" evidence="6">
    <location>
        <begin position="339"/>
        <end position="385"/>
    </location>
</feature>
<proteinExistence type="predicted"/>
<feature type="compositionally biased region" description="Basic and acidic residues" evidence="6">
    <location>
        <begin position="344"/>
        <end position="354"/>
    </location>
</feature>
<name>A0A1I7RHH3_BURXY</name>
<evidence type="ECO:0000256" key="6">
    <source>
        <dbReference type="SAM" id="MobiDB-lite"/>
    </source>
</evidence>
<dbReference type="SMR" id="A0A1I7RHH3"/>
<keyword evidence="2" id="KW-0808">Transferase</keyword>
<dbReference type="GO" id="GO:0005524">
    <property type="term" value="F:ATP binding"/>
    <property type="evidence" value="ECO:0007669"/>
    <property type="project" value="UniProtKB-KW"/>
</dbReference>
<feature type="compositionally biased region" description="Low complexity" evidence="6">
    <location>
        <begin position="358"/>
        <end position="367"/>
    </location>
</feature>
<feature type="domain" description="AGC-kinase C-terminal" evidence="8">
    <location>
        <begin position="280"/>
        <end position="341"/>
    </location>
</feature>
<dbReference type="InterPro" id="IPR045270">
    <property type="entry name" value="STKc_AGC"/>
</dbReference>
<evidence type="ECO:0000256" key="5">
    <source>
        <dbReference type="ARBA" id="ARBA00022840"/>
    </source>
</evidence>
<reference evidence="9" key="2">
    <citation type="submission" date="2020-09" db="EMBL/GenBank/DDBJ databases">
        <authorList>
            <person name="Kikuchi T."/>
        </authorList>
    </citation>
    <scope>NUCLEOTIDE SEQUENCE</scope>
    <source>
        <strain evidence="9">Ka4C1</strain>
    </source>
</reference>
<gene>
    <name evidence="9" type="ORF">BXYJ_LOCUS8992</name>
</gene>
<accession>A0A1I7RHH3</accession>
<dbReference type="CDD" id="cd05123">
    <property type="entry name" value="STKc_AGC"/>
    <property type="match status" value="1"/>
</dbReference>
<dbReference type="EMBL" id="CAJFCV020000004">
    <property type="protein sequence ID" value="CAG9115756.1"/>
    <property type="molecule type" value="Genomic_DNA"/>
</dbReference>
<dbReference type="PROSITE" id="PS50011">
    <property type="entry name" value="PROTEIN_KINASE_DOM"/>
    <property type="match status" value="1"/>
</dbReference>
<dbReference type="PANTHER" id="PTHR24353:SF37">
    <property type="entry name" value="CAMP-DEPENDENT PROTEIN KINASE CATALYTIC SUBUNIT PRKX"/>
    <property type="match status" value="1"/>
</dbReference>
<evidence type="ECO:0000259" key="7">
    <source>
        <dbReference type="PROSITE" id="PS50011"/>
    </source>
</evidence>
<dbReference type="WBParaSite" id="BXY_0015000.1">
    <property type="protein sequence ID" value="BXY_0015000.1"/>
    <property type="gene ID" value="BXY_0015000"/>
</dbReference>
<evidence type="ECO:0000256" key="2">
    <source>
        <dbReference type="ARBA" id="ARBA00022679"/>
    </source>
</evidence>
<keyword evidence="11" id="KW-1185">Reference proteome</keyword>
<evidence type="ECO:0000256" key="4">
    <source>
        <dbReference type="ARBA" id="ARBA00022777"/>
    </source>
</evidence>
<organism evidence="10 12">
    <name type="scientific">Bursaphelenchus xylophilus</name>
    <name type="common">Pinewood nematode worm</name>
    <name type="synonym">Aphelenchoides xylophilus</name>
    <dbReference type="NCBI Taxonomy" id="6326"/>
    <lineage>
        <taxon>Eukaryota</taxon>
        <taxon>Metazoa</taxon>
        <taxon>Ecdysozoa</taxon>
        <taxon>Nematoda</taxon>
        <taxon>Chromadorea</taxon>
        <taxon>Rhabditida</taxon>
        <taxon>Tylenchina</taxon>
        <taxon>Tylenchomorpha</taxon>
        <taxon>Aphelenchoidea</taxon>
        <taxon>Aphelenchoididae</taxon>
        <taxon>Bursaphelenchus</taxon>
    </lineage>
</organism>
<evidence type="ECO:0000313" key="10">
    <source>
        <dbReference type="Proteomes" id="UP000095284"/>
    </source>
</evidence>
<dbReference type="SUPFAM" id="SSF56112">
    <property type="entry name" value="Protein kinase-like (PK-like)"/>
    <property type="match status" value="1"/>
</dbReference>
<dbReference type="Proteomes" id="UP000095284">
    <property type="component" value="Unplaced"/>
</dbReference>
<keyword evidence="3" id="KW-0547">Nucleotide-binding</keyword>
<keyword evidence="4" id="KW-0418">Kinase</keyword>
<reference evidence="12" key="1">
    <citation type="submission" date="2016-11" db="UniProtKB">
        <authorList>
            <consortium name="WormBaseParasite"/>
        </authorList>
    </citation>
    <scope>IDENTIFICATION</scope>
</reference>
<evidence type="ECO:0000256" key="1">
    <source>
        <dbReference type="ARBA" id="ARBA00022527"/>
    </source>
</evidence>
<dbReference type="eggNOG" id="KOG0598">
    <property type="taxonomic scope" value="Eukaryota"/>
</dbReference>
<evidence type="ECO:0000256" key="3">
    <source>
        <dbReference type="ARBA" id="ARBA00022741"/>
    </source>
</evidence>
<evidence type="ECO:0000313" key="9">
    <source>
        <dbReference type="EMBL" id="CAD5226332.1"/>
    </source>
</evidence>
<dbReference type="Proteomes" id="UP000659654">
    <property type="component" value="Unassembled WGS sequence"/>
</dbReference>
<dbReference type="Gene3D" id="3.30.200.20">
    <property type="entry name" value="Phosphorylase Kinase, domain 1"/>
    <property type="match status" value="1"/>
</dbReference>
<dbReference type="EMBL" id="CAJFDI010000004">
    <property type="protein sequence ID" value="CAD5226332.1"/>
    <property type="molecule type" value="Genomic_DNA"/>
</dbReference>
<dbReference type="SMART" id="SM00220">
    <property type="entry name" value="S_TKc"/>
    <property type="match status" value="1"/>
</dbReference>
<dbReference type="GO" id="GO:0005952">
    <property type="term" value="C:cAMP-dependent protein kinase complex"/>
    <property type="evidence" value="ECO:0007669"/>
    <property type="project" value="TreeGrafter"/>
</dbReference>
<dbReference type="GO" id="GO:0004691">
    <property type="term" value="F:cAMP-dependent protein kinase activity"/>
    <property type="evidence" value="ECO:0007669"/>
    <property type="project" value="TreeGrafter"/>
</dbReference>
<dbReference type="OrthoDB" id="10047816at2759"/>
<evidence type="ECO:0000313" key="12">
    <source>
        <dbReference type="WBParaSite" id="BXY_0015000.1"/>
    </source>
</evidence>
<dbReference type="InterPro" id="IPR000719">
    <property type="entry name" value="Prot_kinase_dom"/>
</dbReference>
<protein>
    <submittedName>
        <fullName evidence="9">(pine wood nematode) hypothetical protein</fullName>
    </submittedName>
</protein>
<dbReference type="PROSITE" id="PS51285">
    <property type="entry name" value="AGC_KINASE_CTER"/>
    <property type="match status" value="1"/>
</dbReference>
<evidence type="ECO:0000259" key="8">
    <source>
        <dbReference type="PROSITE" id="PS51285"/>
    </source>
</evidence>
<keyword evidence="5" id="KW-0067">ATP-binding</keyword>
<dbReference type="InterPro" id="IPR000961">
    <property type="entry name" value="AGC-kinase_C"/>
</dbReference>
<dbReference type="InterPro" id="IPR011009">
    <property type="entry name" value="Kinase-like_dom_sf"/>
</dbReference>
<dbReference type="Pfam" id="PF00069">
    <property type="entry name" value="Pkinase"/>
    <property type="match status" value="1"/>
</dbReference>
<feature type="domain" description="Protein kinase" evidence="7">
    <location>
        <begin position="10"/>
        <end position="279"/>
    </location>
</feature>
<keyword evidence="1" id="KW-0723">Serine/threonine-protein kinase</keyword>